<proteinExistence type="predicted"/>
<accession>A0A0K0EVG0</accession>
<dbReference type="STRING" id="75913.A0A0K0EVG0"/>
<keyword evidence="1" id="KW-1185">Reference proteome</keyword>
<reference evidence="1" key="1">
    <citation type="submission" date="2014-07" db="EMBL/GenBank/DDBJ databases">
        <authorList>
            <person name="Martin A.A"/>
            <person name="De Silva N."/>
        </authorList>
    </citation>
    <scope>NUCLEOTIDE SEQUENCE</scope>
</reference>
<dbReference type="WBParaSite" id="SVE_0051000.1">
    <property type="protein sequence ID" value="SVE_0051000.1"/>
    <property type="gene ID" value="SVE_0051000"/>
</dbReference>
<organism evidence="1 2">
    <name type="scientific">Strongyloides venezuelensis</name>
    <name type="common">Threadworm</name>
    <dbReference type="NCBI Taxonomy" id="75913"/>
    <lineage>
        <taxon>Eukaryota</taxon>
        <taxon>Metazoa</taxon>
        <taxon>Ecdysozoa</taxon>
        <taxon>Nematoda</taxon>
        <taxon>Chromadorea</taxon>
        <taxon>Rhabditida</taxon>
        <taxon>Tylenchina</taxon>
        <taxon>Panagrolaimomorpha</taxon>
        <taxon>Strongyloidoidea</taxon>
        <taxon>Strongyloididae</taxon>
        <taxon>Strongyloides</taxon>
    </lineage>
</organism>
<name>A0A0K0EVG0_STRVS</name>
<protein>
    <submittedName>
        <fullName evidence="2">MSP domain-containing protein</fullName>
    </submittedName>
</protein>
<reference evidence="2" key="2">
    <citation type="submission" date="2015-08" db="UniProtKB">
        <authorList>
            <consortium name="WormBaseParasite"/>
        </authorList>
    </citation>
    <scope>IDENTIFICATION</scope>
</reference>
<evidence type="ECO:0000313" key="1">
    <source>
        <dbReference type="Proteomes" id="UP000035680"/>
    </source>
</evidence>
<sequence length="92" mass="10537">MEDITSTDIDEYGAPISRFEKRVRFTNRQSPEGIIKKFNLPYKPIKKKVLYNDLPMFKIVSYCATHDAGPYNSDLIIPKGLPIKAYDQGDPN</sequence>
<dbReference type="Proteomes" id="UP000035680">
    <property type="component" value="Unassembled WGS sequence"/>
</dbReference>
<evidence type="ECO:0000313" key="2">
    <source>
        <dbReference type="WBParaSite" id="SVE_0051000.1"/>
    </source>
</evidence>
<dbReference type="AlphaFoldDB" id="A0A0K0EVG0"/>